<reference evidence="2 3" key="1">
    <citation type="journal article" date="2013" name="Curr. Biol.">
        <title>The Genome of the Foraminiferan Reticulomyxa filosa.</title>
        <authorList>
            <person name="Glockner G."/>
            <person name="Hulsmann N."/>
            <person name="Schleicher M."/>
            <person name="Noegel A.A."/>
            <person name="Eichinger L."/>
            <person name="Gallinger C."/>
            <person name="Pawlowski J."/>
            <person name="Sierra R."/>
            <person name="Euteneuer U."/>
            <person name="Pillet L."/>
            <person name="Moustafa A."/>
            <person name="Platzer M."/>
            <person name="Groth M."/>
            <person name="Szafranski K."/>
            <person name="Schliwa M."/>
        </authorList>
    </citation>
    <scope>NUCLEOTIDE SEQUENCE [LARGE SCALE GENOMIC DNA]</scope>
</reference>
<comment type="caution">
    <text evidence="2">The sequence shown here is derived from an EMBL/GenBank/DDBJ whole genome shotgun (WGS) entry which is preliminary data.</text>
</comment>
<organism evidence="2 3">
    <name type="scientific">Reticulomyxa filosa</name>
    <dbReference type="NCBI Taxonomy" id="46433"/>
    <lineage>
        <taxon>Eukaryota</taxon>
        <taxon>Sar</taxon>
        <taxon>Rhizaria</taxon>
        <taxon>Retaria</taxon>
        <taxon>Foraminifera</taxon>
        <taxon>Monothalamids</taxon>
        <taxon>Reticulomyxidae</taxon>
        <taxon>Reticulomyxa</taxon>
    </lineage>
</organism>
<feature type="region of interest" description="Disordered" evidence="1">
    <location>
        <begin position="137"/>
        <end position="190"/>
    </location>
</feature>
<name>X6ME46_RETFI</name>
<dbReference type="EMBL" id="ASPP01021653">
    <property type="protein sequence ID" value="ETO12179.1"/>
    <property type="molecule type" value="Genomic_DNA"/>
</dbReference>
<dbReference type="AlphaFoldDB" id="X6ME46"/>
<evidence type="ECO:0000313" key="2">
    <source>
        <dbReference type="EMBL" id="ETO12179.1"/>
    </source>
</evidence>
<dbReference type="Proteomes" id="UP000023152">
    <property type="component" value="Unassembled WGS sequence"/>
</dbReference>
<gene>
    <name evidence="2" type="ORF">RFI_25195</name>
</gene>
<protein>
    <submittedName>
        <fullName evidence="2">Uncharacterized protein</fullName>
    </submittedName>
</protein>
<evidence type="ECO:0000313" key="3">
    <source>
        <dbReference type="Proteomes" id="UP000023152"/>
    </source>
</evidence>
<evidence type="ECO:0000256" key="1">
    <source>
        <dbReference type="SAM" id="MobiDB-lite"/>
    </source>
</evidence>
<sequence>MQNNDHVTTLFSNFLHALVKNWTSDLVYQKDTALQGHVFLPDRAFFDNFAKNFEAEIHRNESAQNLVEGLLELLPYPNKAKCVEMKESSSNRSNKQRQQKGVVRELSAFRNVIGAIEEKYPQAPIFRGSVEPVRNVAEKHQSYKSGDVEDKNKDKRGSESKNENGKSNNEKRDSVENDNKFAVKNDDNSSKKTAEMCEPIIDFVVSRMLLRILSLNKIFFFLCL</sequence>
<accession>X6ME46</accession>
<keyword evidence="3" id="KW-1185">Reference proteome</keyword>
<proteinExistence type="predicted"/>